<dbReference type="PANTHER" id="PTHR45527">
    <property type="entry name" value="NONRIBOSOMAL PEPTIDE SYNTHETASE"/>
    <property type="match status" value="1"/>
</dbReference>
<gene>
    <name evidence="3" type="ORF">BK131_22735</name>
</gene>
<evidence type="ECO:0000259" key="2">
    <source>
        <dbReference type="Pfam" id="PF00668"/>
    </source>
</evidence>
<keyword evidence="1" id="KW-0677">Repeat</keyword>
<proteinExistence type="predicted"/>
<organism evidence="3 4">
    <name type="scientific">Paenibacillus amylolyticus</name>
    <dbReference type="NCBI Taxonomy" id="1451"/>
    <lineage>
        <taxon>Bacteria</taxon>
        <taxon>Bacillati</taxon>
        <taxon>Bacillota</taxon>
        <taxon>Bacilli</taxon>
        <taxon>Bacillales</taxon>
        <taxon>Paenibacillaceae</taxon>
        <taxon>Paenibacillus</taxon>
    </lineage>
</organism>
<protein>
    <recommendedName>
        <fullName evidence="2">Condensation domain-containing protein</fullName>
    </recommendedName>
</protein>
<dbReference type="GO" id="GO:0003824">
    <property type="term" value="F:catalytic activity"/>
    <property type="evidence" value="ECO:0007669"/>
    <property type="project" value="InterPro"/>
</dbReference>
<dbReference type="InterPro" id="IPR023213">
    <property type="entry name" value="CAT-like_dom_sf"/>
</dbReference>
<dbReference type="GO" id="GO:0005737">
    <property type="term" value="C:cytoplasm"/>
    <property type="evidence" value="ECO:0007669"/>
    <property type="project" value="TreeGrafter"/>
</dbReference>
<evidence type="ECO:0000313" key="3">
    <source>
        <dbReference type="EMBL" id="OMF10823.1"/>
    </source>
</evidence>
<dbReference type="Pfam" id="PF00668">
    <property type="entry name" value="Condensation"/>
    <property type="match status" value="1"/>
</dbReference>
<dbReference type="GO" id="GO:0044550">
    <property type="term" value="P:secondary metabolite biosynthetic process"/>
    <property type="evidence" value="ECO:0007669"/>
    <property type="project" value="TreeGrafter"/>
</dbReference>
<dbReference type="GO" id="GO:0031177">
    <property type="term" value="F:phosphopantetheine binding"/>
    <property type="evidence" value="ECO:0007669"/>
    <property type="project" value="TreeGrafter"/>
</dbReference>
<dbReference type="SUPFAM" id="SSF52777">
    <property type="entry name" value="CoA-dependent acyltransferases"/>
    <property type="match status" value="4"/>
</dbReference>
<dbReference type="PANTHER" id="PTHR45527:SF1">
    <property type="entry name" value="FATTY ACID SYNTHASE"/>
    <property type="match status" value="1"/>
</dbReference>
<dbReference type="AlphaFoldDB" id="A0A1R1BLP5"/>
<evidence type="ECO:0000256" key="1">
    <source>
        <dbReference type="ARBA" id="ARBA00022737"/>
    </source>
</evidence>
<accession>A0A1R1BLP5</accession>
<reference evidence="3 4" key="1">
    <citation type="submission" date="2016-11" db="EMBL/GenBank/DDBJ databases">
        <title>Paenibacillus species isolates.</title>
        <authorList>
            <person name="Beno S.M."/>
        </authorList>
    </citation>
    <scope>NUCLEOTIDE SEQUENCE [LARGE SCALE GENOMIC DNA]</scope>
    <source>
        <strain evidence="3 4">FSL H8-0246</strain>
    </source>
</reference>
<dbReference type="Proteomes" id="UP000187134">
    <property type="component" value="Unassembled WGS sequence"/>
</dbReference>
<dbReference type="EMBL" id="MRTJ01000012">
    <property type="protein sequence ID" value="OMF10823.1"/>
    <property type="molecule type" value="Genomic_DNA"/>
</dbReference>
<comment type="caution">
    <text evidence="3">The sequence shown here is derived from an EMBL/GenBank/DDBJ whole genome shotgun (WGS) entry which is preliminary data.</text>
</comment>
<dbReference type="InterPro" id="IPR001242">
    <property type="entry name" value="Condensation_dom"/>
</dbReference>
<evidence type="ECO:0000313" key="4">
    <source>
        <dbReference type="Proteomes" id="UP000187134"/>
    </source>
</evidence>
<dbReference type="Gene3D" id="3.30.559.10">
    <property type="entry name" value="Chloramphenicol acetyltransferase-like domain"/>
    <property type="match status" value="1"/>
</dbReference>
<dbReference type="Gene3D" id="3.30.559.30">
    <property type="entry name" value="Nonribosomal peptide synthetase, condensation domain"/>
    <property type="match status" value="1"/>
</dbReference>
<dbReference type="GO" id="GO:0008610">
    <property type="term" value="P:lipid biosynthetic process"/>
    <property type="evidence" value="ECO:0007669"/>
    <property type="project" value="UniProtKB-ARBA"/>
</dbReference>
<name>A0A1R1BLP5_PAEAM</name>
<sequence length="885" mass="102023">MAIQVAQTIELSNLSSLHEKILYAEKHRKNYDIFFSVKYDPKWTATYIADAIERVMEGHKALGLTIVQKESRYTFCSKLNAPNSFRSHVPLQDTKLNVFEGEGLAKYYINEEDCRIEFLIHHLVFDGDSMNEFMTALECSVLNGEFSVPADLYELTEKSLTIGKENSSMIREYFESFKSKSLFSTHEHLENPVYGKVKLSLNVWEAIGSLAQKLRITKFGVILYAIALATERRQSRFGIVISRRNHQTEQNHIGNFTDVVPYSFQLSDQLNYKDNAKVLFKDFFVAIESSSALTYEEYMNLIGSMGFDLVVSYTRMSDPIAHSEVFSAFVLGDYLYKYDNHTQFNEYEDGLYMEFRYDNTLVKGICDRLGEMILKLDSINLDEQLSIGGQEASVGKGEVEGKNSETICSGKAQRSSTLQLLFERYNDEDNLLDTDITSFEIAQIITDAYEYYKVQLSYHDIYTSSTIKELKQKLSKKSIAEQEDGPESNNPKRYHLPGFLKTVFIDSFRFVNTDMYNVSYAFRLTSQAASHMERVKEAVEQVIQGNDIFFTSFEMQDGHFMASVMPQRQVHIELVDVEALADLQLDQETLRIHPHSKLWDFKLVHLRSTGDMYLYFNIHHLLIDHMGIQILKNQITECYNYQEPVYSQYASLAEEYSNATSIALKQWGSLLPYKQFYNPGKSSLGSGYFHQYHWNLDTGIENFEETELRILKVVHYSLSRYFDYEEGYIGAVYHGRVIARTSQVIGSFARVLPLFFSTTNSDILKRSLYIARMNQAVSLMDLNQNGFNLSYPRVVFQTLQEGDQHEDSSIFDQTIEFEGLSKFQIFVQLRRGISNSQLSVFIDRNVYDSEEERRIVVIFEQALREFQGVSMDIEGVLTSDGTSSI</sequence>
<dbReference type="RefSeq" id="WP_076333358.1">
    <property type="nucleotide sequence ID" value="NZ_MRTJ01000012.1"/>
</dbReference>
<dbReference type="GO" id="GO:0043041">
    <property type="term" value="P:amino acid activation for nonribosomal peptide biosynthetic process"/>
    <property type="evidence" value="ECO:0007669"/>
    <property type="project" value="TreeGrafter"/>
</dbReference>
<feature type="domain" description="Condensation" evidence="2">
    <location>
        <begin position="512"/>
        <end position="658"/>
    </location>
</feature>